<keyword evidence="6" id="KW-0175">Coiled coil</keyword>
<dbReference type="AlphaFoldDB" id="A0A2B4RHD9"/>
<dbReference type="GO" id="GO:0000462">
    <property type="term" value="P:maturation of SSU-rRNA from tricistronic rRNA transcript (SSU-rRNA, 5.8S rRNA, LSU-rRNA)"/>
    <property type="evidence" value="ECO:0007669"/>
    <property type="project" value="TreeGrafter"/>
</dbReference>
<protein>
    <recommendedName>
        <fullName evidence="3">rRNA-processing protein EFG1</fullName>
    </recommendedName>
    <alternativeName>
        <fullName evidence="4">rRNA-processing protein efg1</fullName>
    </alternativeName>
</protein>
<feature type="compositionally biased region" description="Basic residues" evidence="8">
    <location>
        <begin position="256"/>
        <end position="268"/>
    </location>
</feature>
<comment type="subcellular location">
    <subcellularLocation>
        <location evidence="1">Nucleus</location>
        <location evidence="1">Nucleolus</location>
    </subcellularLocation>
</comment>
<sequence length="274" mass="32037">MGKRLNTTNPLKIRSETYKDCLKSNCDSCPATVRVVQERMLDVLKETIKDKAREDKQKKIEKRSKKVKFFEKKKIFRKYKSFMKELNETEDSETRNSLLKKLEEIKQQWNYVHHFPENTKYISLFPLTSHTNAEIVAKQEKIQKIIAKKVAGGEFEDASSTIWKMGKASRKVKKEKPKLVLSDEESGRFDSKGDVENNTEFFPDGRVFTKTVFNDFYCLSCLIESGDQEPPPILDPREDDFFMDSSPSPVKEDVKKQKKTSKRPKRSQFKVEKK</sequence>
<evidence type="ECO:0000256" key="6">
    <source>
        <dbReference type="ARBA" id="ARBA00023054"/>
    </source>
</evidence>
<dbReference type="PANTHER" id="PTHR33911">
    <property type="entry name" value="RRNA-PROCESSING PROTEIN EFG1"/>
    <property type="match status" value="1"/>
</dbReference>
<dbReference type="Pfam" id="PF10153">
    <property type="entry name" value="Efg1"/>
    <property type="match status" value="1"/>
</dbReference>
<gene>
    <name evidence="9" type="primary">EFG1</name>
    <name evidence="9" type="ORF">AWC38_SpisGene18669</name>
</gene>
<accession>A0A2B4RHD9</accession>
<dbReference type="Proteomes" id="UP000225706">
    <property type="component" value="Unassembled WGS sequence"/>
</dbReference>
<evidence type="ECO:0000256" key="1">
    <source>
        <dbReference type="ARBA" id="ARBA00004604"/>
    </source>
</evidence>
<feature type="region of interest" description="Disordered" evidence="8">
    <location>
        <begin position="228"/>
        <end position="274"/>
    </location>
</feature>
<dbReference type="EMBL" id="LSMT01000502">
    <property type="protein sequence ID" value="PFX17031.1"/>
    <property type="molecule type" value="Genomic_DNA"/>
</dbReference>
<comment type="similarity">
    <text evidence="2">Belongs to the EFG1 family.</text>
</comment>
<name>A0A2B4RHD9_STYPI</name>
<evidence type="ECO:0000256" key="8">
    <source>
        <dbReference type="SAM" id="MobiDB-lite"/>
    </source>
</evidence>
<dbReference type="InterPro" id="IPR050786">
    <property type="entry name" value="EFG1_rRNA-proc"/>
</dbReference>
<organism evidence="9 10">
    <name type="scientific">Stylophora pistillata</name>
    <name type="common">Smooth cauliflower coral</name>
    <dbReference type="NCBI Taxonomy" id="50429"/>
    <lineage>
        <taxon>Eukaryota</taxon>
        <taxon>Metazoa</taxon>
        <taxon>Cnidaria</taxon>
        <taxon>Anthozoa</taxon>
        <taxon>Hexacorallia</taxon>
        <taxon>Scleractinia</taxon>
        <taxon>Astrocoeniina</taxon>
        <taxon>Pocilloporidae</taxon>
        <taxon>Stylophora</taxon>
    </lineage>
</organism>
<proteinExistence type="inferred from homology"/>
<dbReference type="InterPro" id="IPR019310">
    <property type="entry name" value="Efg1"/>
</dbReference>
<dbReference type="OrthoDB" id="47732at2759"/>
<dbReference type="GO" id="GO:0005730">
    <property type="term" value="C:nucleolus"/>
    <property type="evidence" value="ECO:0007669"/>
    <property type="project" value="UniProtKB-SubCell"/>
</dbReference>
<evidence type="ECO:0000256" key="3">
    <source>
        <dbReference type="ARBA" id="ARBA00018689"/>
    </source>
</evidence>
<evidence type="ECO:0000256" key="2">
    <source>
        <dbReference type="ARBA" id="ARBA00006916"/>
    </source>
</evidence>
<keyword evidence="10" id="KW-1185">Reference proteome</keyword>
<keyword evidence="7" id="KW-0539">Nucleus</keyword>
<comment type="caution">
    <text evidence="9">The sequence shown here is derived from an EMBL/GenBank/DDBJ whole genome shotgun (WGS) entry which is preliminary data.</text>
</comment>
<dbReference type="PANTHER" id="PTHR33911:SF1">
    <property type="entry name" value="RRNA-PROCESSING PROTEIN EFG1"/>
    <property type="match status" value="1"/>
</dbReference>
<evidence type="ECO:0000256" key="4">
    <source>
        <dbReference type="ARBA" id="ARBA00019827"/>
    </source>
</evidence>
<keyword evidence="5" id="KW-0698">rRNA processing</keyword>
<dbReference type="GO" id="GO:0030688">
    <property type="term" value="C:preribosome, small subunit precursor"/>
    <property type="evidence" value="ECO:0007669"/>
    <property type="project" value="TreeGrafter"/>
</dbReference>
<reference evidence="10" key="1">
    <citation type="journal article" date="2017" name="bioRxiv">
        <title>Comparative analysis of the genomes of Stylophora pistillata and Acropora digitifera provides evidence for extensive differences between species of corals.</title>
        <authorList>
            <person name="Voolstra C.R."/>
            <person name="Li Y."/>
            <person name="Liew Y.J."/>
            <person name="Baumgarten S."/>
            <person name="Zoccola D."/>
            <person name="Flot J.-F."/>
            <person name="Tambutte S."/>
            <person name="Allemand D."/>
            <person name="Aranda M."/>
        </authorList>
    </citation>
    <scope>NUCLEOTIDE SEQUENCE [LARGE SCALE GENOMIC DNA]</scope>
</reference>
<evidence type="ECO:0000256" key="5">
    <source>
        <dbReference type="ARBA" id="ARBA00022552"/>
    </source>
</evidence>
<evidence type="ECO:0000313" key="9">
    <source>
        <dbReference type="EMBL" id="PFX17031.1"/>
    </source>
</evidence>
<evidence type="ECO:0000313" key="10">
    <source>
        <dbReference type="Proteomes" id="UP000225706"/>
    </source>
</evidence>
<evidence type="ECO:0000256" key="7">
    <source>
        <dbReference type="ARBA" id="ARBA00023242"/>
    </source>
</evidence>
<dbReference type="STRING" id="50429.A0A2B4RHD9"/>